<evidence type="ECO:0000256" key="1">
    <source>
        <dbReference type="ARBA" id="ARBA00004273"/>
    </source>
</evidence>
<sequence>MSKHQSKQNLPPANISQPSCPMHQKSADALTTTAKPRHAAAAAPPPPSACPVPHDQRHSSAAAPPASCPVPHDAPKPAESKGFLQQINPLNYMFKDLSQEAAENQAVALPTEREPSTIPRGSGDGNWEYPSPQQMYNALLRKGYTDTDITAVESMVSVHNFLNEGAWAEIVSWEERFGKGLYRGWQSCKRGEENSEDMVERLKDGSETPPTLIRFQGRPKDMTPKAVMWQVAGWLYPSKFETEPPFDRHDWFVSRKVGGVEKEIRYVIDYYSGEPEPTGEPVFYLDVRPAVTPLGAAERLIRWGGDVWWRASGAEVREQEQLAKQVGQK</sequence>
<keyword evidence="3 10" id="KW-0349">Heme</keyword>
<keyword evidence="6 10" id="KW-0408">Iron</keyword>
<comment type="caution">
    <text evidence="12">The sequence shown here is derived from an EMBL/GenBank/DDBJ whole genome shotgun (WGS) entry which is preliminary data.</text>
</comment>
<proteinExistence type="inferred from homology"/>
<keyword evidence="5 10" id="KW-0999">Mitochondrion inner membrane</keyword>
<evidence type="ECO:0000256" key="2">
    <source>
        <dbReference type="ARBA" id="ARBA00007255"/>
    </source>
</evidence>
<organism evidence="12 13">
    <name type="scientific">Colletotrichum godetiae</name>
    <dbReference type="NCBI Taxonomy" id="1209918"/>
    <lineage>
        <taxon>Eukaryota</taxon>
        <taxon>Fungi</taxon>
        <taxon>Dikarya</taxon>
        <taxon>Ascomycota</taxon>
        <taxon>Pezizomycotina</taxon>
        <taxon>Sordariomycetes</taxon>
        <taxon>Hypocreomycetidae</taxon>
        <taxon>Glomerellales</taxon>
        <taxon>Glomerellaceae</taxon>
        <taxon>Colletotrichum</taxon>
        <taxon>Colletotrichum acutatum species complex</taxon>
    </lineage>
</organism>
<dbReference type="EMBL" id="JAHMHR010000021">
    <property type="protein sequence ID" value="KAK1675496.1"/>
    <property type="molecule type" value="Genomic_DNA"/>
</dbReference>
<dbReference type="GeneID" id="85453739"/>
<dbReference type="GO" id="GO:0004408">
    <property type="term" value="F:holocytochrome-c synthase activity"/>
    <property type="evidence" value="ECO:0007669"/>
    <property type="project" value="UniProtKB-EC"/>
</dbReference>
<keyword evidence="8 10" id="KW-0472">Membrane</keyword>
<gene>
    <name evidence="12" type="ORF">BDP55DRAFT_552465</name>
</gene>
<comment type="function">
    <text evidence="10">Lyase that catalyzes the covalent linking of the heme group to the cytochrome C apoprotein to produce the mature functional cytochrome.</text>
</comment>
<comment type="subcellular location">
    <subcellularLocation>
        <location evidence="1 10">Mitochondrion inner membrane</location>
    </subcellularLocation>
</comment>
<dbReference type="EC" id="4.4.1.17" evidence="10"/>
<comment type="catalytic activity">
    <reaction evidence="10">
        <text>holo-[cytochrome c] = apo-[cytochrome c] + heme b</text>
        <dbReference type="Rhea" id="RHEA:22648"/>
        <dbReference type="Rhea" id="RHEA-COMP:10725"/>
        <dbReference type="Rhea" id="RHEA-COMP:10726"/>
        <dbReference type="ChEBI" id="CHEBI:29950"/>
        <dbReference type="ChEBI" id="CHEBI:60344"/>
        <dbReference type="ChEBI" id="CHEBI:83739"/>
        <dbReference type="EC" id="4.4.1.17"/>
    </reaction>
</comment>
<dbReference type="InterPro" id="IPR000511">
    <property type="entry name" value="Holocyt_c/c1_synthase"/>
</dbReference>
<dbReference type="PROSITE" id="PS00822">
    <property type="entry name" value="CYTO_HEME_LYASE_2"/>
    <property type="match status" value="1"/>
</dbReference>
<dbReference type="RefSeq" id="XP_060429499.1">
    <property type="nucleotide sequence ID" value="XM_060569213.1"/>
</dbReference>
<evidence type="ECO:0000313" key="12">
    <source>
        <dbReference type="EMBL" id="KAK1675496.1"/>
    </source>
</evidence>
<evidence type="ECO:0000256" key="5">
    <source>
        <dbReference type="ARBA" id="ARBA00022792"/>
    </source>
</evidence>
<evidence type="ECO:0000256" key="10">
    <source>
        <dbReference type="RuleBase" id="RU363130"/>
    </source>
</evidence>
<name>A0AAJ0APL9_9PEZI</name>
<feature type="compositionally biased region" description="Polar residues" evidence="11">
    <location>
        <begin position="7"/>
        <end position="19"/>
    </location>
</feature>
<evidence type="ECO:0000256" key="7">
    <source>
        <dbReference type="ARBA" id="ARBA00023128"/>
    </source>
</evidence>
<evidence type="ECO:0000256" key="3">
    <source>
        <dbReference type="ARBA" id="ARBA00022617"/>
    </source>
</evidence>
<dbReference type="Proteomes" id="UP001224890">
    <property type="component" value="Unassembled WGS sequence"/>
</dbReference>
<keyword evidence="7 10" id="KW-0496">Mitochondrion</keyword>
<dbReference type="AlphaFoldDB" id="A0AAJ0APL9"/>
<dbReference type="PANTHER" id="PTHR12743:SF3">
    <property type="entry name" value="HOLOCYTOCHROME-C SYNTHASE"/>
    <property type="match status" value="1"/>
</dbReference>
<evidence type="ECO:0000256" key="8">
    <source>
        <dbReference type="ARBA" id="ARBA00023136"/>
    </source>
</evidence>
<reference evidence="12" key="1">
    <citation type="submission" date="2021-06" db="EMBL/GenBank/DDBJ databases">
        <title>Comparative genomics, transcriptomics and evolutionary studies reveal genomic signatures of adaptation to plant cell wall in hemibiotrophic fungi.</title>
        <authorList>
            <consortium name="DOE Joint Genome Institute"/>
            <person name="Baroncelli R."/>
            <person name="Diaz J.F."/>
            <person name="Benocci T."/>
            <person name="Peng M."/>
            <person name="Battaglia E."/>
            <person name="Haridas S."/>
            <person name="Andreopoulos W."/>
            <person name="Labutti K."/>
            <person name="Pangilinan J."/>
            <person name="Floch G.L."/>
            <person name="Makela M.R."/>
            <person name="Henrissat B."/>
            <person name="Grigoriev I.V."/>
            <person name="Crouch J.A."/>
            <person name="De Vries R.P."/>
            <person name="Sukno S.A."/>
            <person name="Thon M.R."/>
        </authorList>
    </citation>
    <scope>NUCLEOTIDE SEQUENCE</scope>
    <source>
        <strain evidence="12">CBS 193.32</strain>
    </source>
</reference>
<feature type="compositionally biased region" description="Low complexity" evidence="11">
    <location>
        <begin position="59"/>
        <end position="71"/>
    </location>
</feature>
<evidence type="ECO:0000313" key="13">
    <source>
        <dbReference type="Proteomes" id="UP001224890"/>
    </source>
</evidence>
<dbReference type="PANTHER" id="PTHR12743">
    <property type="entry name" value="CYTOCHROME C1 HEME LYASE"/>
    <property type="match status" value="1"/>
</dbReference>
<dbReference type="Pfam" id="PF01265">
    <property type="entry name" value="Cyto_heme_lyase"/>
    <property type="match status" value="1"/>
</dbReference>
<evidence type="ECO:0000256" key="4">
    <source>
        <dbReference type="ARBA" id="ARBA00022723"/>
    </source>
</evidence>
<keyword evidence="13" id="KW-1185">Reference proteome</keyword>
<feature type="region of interest" description="Disordered" evidence="11">
    <location>
        <begin position="107"/>
        <end position="130"/>
    </location>
</feature>
<feature type="region of interest" description="Disordered" evidence="11">
    <location>
        <begin position="1"/>
        <end position="80"/>
    </location>
</feature>
<keyword evidence="4 10" id="KW-0479">Metal-binding</keyword>
<evidence type="ECO:0000256" key="6">
    <source>
        <dbReference type="ARBA" id="ARBA00023004"/>
    </source>
</evidence>
<comment type="similarity">
    <text evidence="2 10">Belongs to the cytochrome c-type heme lyase family.</text>
</comment>
<dbReference type="GO" id="GO:0005743">
    <property type="term" value="C:mitochondrial inner membrane"/>
    <property type="evidence" value="ECO:0007669"/>
    <property type="project" value="UniProtKB-SubCell"/>
</dbReference>
<keyword evidence="9 10" id="KW-0456">Lyase</keyword>
<accession>A0AAJ0APL9</accession>
<protein>
    <recommendedName>
        <fullName evidence="10">Holocytochrome c-type synthase</fullName>
        <ecNumber evidence="10">4.4.1.17</ecNumber>
    </recommendedName>
</protein>
<evidence type="ECO:0000256" key="11">
    <source>
        <dbReference type="SAM" id="MobiDB-lite"/>
    </source>
</evidence>
<evidence type="ECO:0000256" key="9">
    <source>
        <dbReference type="ARBA" id="ARBA00023239"/>
    </source>
</evidence>
<dbReference type="GO" id="GO:0046872">
    <property type="term" value="F:metal ion binding"/>
    <property type="evidence" value="ECO:0007669"/>
    <property type="project" value="UniProtKB-KW"/>
</dbReference>